<evidence type="ECO:0000313" key="6">
    <source>
        <dbReference type="Proteomes" id="UP001318040"/>
    </source>
</evidence>
<evidence type="ECO:0000256" key="4">
    <source>
        <dbReference type="ARBA" id="ARBA00023136"/>
    </source>
</evidence>
<dbReference type="GO" id="GO:0005886">
    <property type="term" value="C:plasma membrane"/>
    <property type="evidence" value="ECO:0007669"/>
    <property type="project" value="TreeGrafter"/>
</dbReference>
<name>A0AAJ7U0L9_PETMA</name>
<evidence type="ECO:0000256" key="1">
    <source>
        <dbReference type="ARBA" id="ARBA00004141"/>
    </source>
</evidence>
<feature type="transmembrane region" description="Helical" evidence="5">
    <location>
        <begin position="91"/>
        <end position="112"/>
    </location>
</feature>
<dbReference type="PANTHER" id="PTHR23112:SF36">
    <property type="entry name" value="SI:DKEY-30C15.2 PROTEIN"/>
    <property type="match status" value="1"/>
</dbReference>
<feature type="transmembrane region" description="Helical" evidence="5">
    <location>
        <begin position="306"/>
        <end position="327"/>
    </location>
</feature>
<dbReference type="RefSeq" id="XP_032827499.1">
    <property type="nucleotide sequence ID" value="XM_032971608.1"/>
</dbReference>
<keyword evidence="4 5" id="KW-0472">Membrane</keyword>
<dbReference type="Proteomes" id="UP001318040">
    <property type="component" value="Chromosome 46"/>
</dbReference>
<dbReference type="SUPFAM" id="SSF81321">
    <property type="entry name" value="Family A G protein-coupled receptor-like"/>
    <property type="match status" value="1"/>
</dbReference>
<dbReference type="PANTHER" id="PTHR23112">
    <property type="entry name" value="G PROTEIN-COUPLED RECEPTOR 157-RELATED"/>
    <property type="match status" value="1"/>
</dbReference>
<accession>A0AAJ7U0L9</accession>
<dbReference type="Gene3D" id="1.20.1070.10">
    <property type="entry name" value="Rhodopsin 7-helix transmembrane proteins"/>
    <property type="match status" value="1"/>
</dbReference>
<evidence type="ECO:0000256" key="3">
    <source>
        <dbReference type="ARBA" id="ARBA00022989"/>
    </source>
</evidence>
<evidence type="ECO:0000256" key="2">
    <source>
        <dbReference type="ARBA" id="ARBA00022692"/>
    </source>
</evidence>
<evidence type="ECO:0000256" key="5">
    <source>
        <dbReference type="SAM" id="Phobius"/>
    </source>
</evidence>
<keyword evidence="6" id="KW-1185">Reference proteome</keyword>
<reference evidence="7" key="1">
    <citation type="submission" date="2025-08" db="UniProtKB">
        <authorList>
            <consortium name="RefSeq"/>
        </authorList>
    </citation>
    <scope>IDENTIFICATION</scope>
    <source>
        <tissue evidence="7">Sperm</tissue>
    </source>
</reference>
<gene>
    <name evidence="7" type="primary">LOC116952343</name>
</gene>
<dbReference type="GeneID" id="116952343"/>
<evidence type="ECO:0000313" key="7">
    <source>
        <dbReference type="RefSeq" id="XP_032827499.1"/>
    </source>
</evidence>
<keyword evidence="3 5" id="KW-1133">Transmembrane helix</keyword>
<feature type="transmembrane region" description="Helical" evidence="5">
    <location>
        <begin position="142"/>
        <end position="162"/>
    </location>
</feature>
<dbReference type="GO" id="GO:0007189">
    <property type="term" value="P:adenylate cyclase-activating G protein-coupled receptor signaling pathway"/>
    <property type="evidence" value="ECO:0007669"/>
    <property type="project" value="TreeGrafter"/>
</dbReference>
<feature type="transmembrane region" description="Helical" evidence="5">
    <location>
        <begin position="273"/>
        <end position="294"/>
    </location>
</feature>
<feature type="transmembrane region" description="Helical" evidence="5">
    <location>
        <begin position="15"/>
        <end position="41"/>
    </location>
</feature>
<sequence length="359" mass="40117">MSVVGDVTPLETFEMLFLFVLYILGSSVSVIGCLSVILFSVCRGIVADKEVRVLLQLMFADLVASVLLLYSATVPLLPEELYVWVYEYCKYSVVGALCFYSCSLALVLVYALEVYGSMLTFSGVSCRGWPAMCRGLARCGTWPLYIFCWLLPPSLFSIYIGIVQRHHNQTLITPVWENDRHSNASSQYCTRCLPLIHQPDECQGPLETNDLANKEKLIFLAYLSVVVTTCGMLYYLVRRGYRDMFEPQSSTAAAAMGACPTGRYYRTVVKSTTLFQVSLFLCWVPALVICMVSFNSDVPHRSMIYLQVVQACTLPLQGLLNSVLYGWQRRSFRSAGPAEGTTALLQREPVRYLALASAT</sequence>
<feature type="transmembrane region" description="Helical" evidence="5">
    <location>
        <begin position="217"/>
        <end position="237"/>
    </location>
</feature>
<dbReference type="GO" id="GO:0004930">
    <property type="term" value="F:G protein-coupled receptor activity"/>
    <property type="evidence" value="ECO:0007669"/>
    <property type="project" value="TreeGrafter"/>
</dbReference>
<dbReference type="KEGG" id="pmrn:116952343"/>
<feature type="transmembrane region" description="Helical" evidence="5">
    <location>
        <begin position="53"/>
        <end position="71"/>
    </location>
</feature>
<dbReference type="AlphaFoldDB" id="A0AAJ7U0L9"/>
<protein>
    <submittedName>
        <fullName evidence="7">Transmembrane protein 116-like</fullName>
    </submittedName>
</protein>
<organism evidence="6 7">
    <name type="scientific">Petromyzon marinus</name>
    <name type="common">Sea lamprey</name>
    <dbReference type="NCBI Taxonomy" id="7757"/>
    <lineage>
        <taxon>Eukaryota</taxon>
        <taxon>Metazoa</taxon>
        <taxon>Chordata</taxon>
        <taxon>Craniata</taxon>
        <taxon>Vertebrata</taxon>
        <taxon>Cyclostomata</taxon>
        <taxon>Hyperoartia</taxon>
        <taxon>Petromyzontiformes</taxon>
        <taxon>Petromyzontidae</taxon>
        <taxon>Petromyzon</taxon>
    </lineage>
</organism>
<comment type="subcellular location">
    <subcellularLocation>
        <location evidence="1">Membrane</location>
        <topology evidence="1">Multi-pass membrane protein</topology>
    </subcellularLocation>
</comment>
<keyword evidence="2 5" id="KW-0812">Transmembrane</keyword>
<proteinExistence type="predicted"/>